<evidence type="ECO:0000313" key="2">
    <source>
        <dbReference type="Proteomes" id="UP000255277"/>
    </source>
</evidence>
<gene>
    <name evidence="1" type="ORF">NCTC12195_00713</name>
</gene>
<accession>A0A380FD86</accession>
<protein>
    <submittedName>
        <fullName evidence="1">Uncharacterized protein</fullName>
    </submittedName>
</protein>
<proteinExistence type="predicted"/>
<reference evidence="1 2" key="1">
    <citation type="submission" date="2018-06" db="EMBL/GenBank/DDBJ databases">
        <authorList>
            <consortium name="Pathogen Informatics"/>
            <person name="Doyle S."/>
        </authorList>
    </citation>
    <scope>NUCLEOTIDE SEQUENCE [LARGE SCALE GENOMIC DNA]</scope>
    <source>
        <strain evidence="1 2">NCTC12195</strain>
    </source>
</reference>
<dbReference type="EMBL" id="UHDK01000001">
    <property type="protein sequence ID" value="SUM31306.1"/>
    <property type="molecule type" value="Genomic_DNA"/>
</dbReference>
<evidence type="ECO:0000313" key="1">
    <source>
        <dbReference type="EMBL" id="SUM31306.1"/>
    </source>
</evidence>
<organism evidence="1 2">
    <name type="scientific">Staphylococcus gallinarum</name>
    <dbReference type="NCBI Taxonomy" id="1293"/>
    <lineage>
        <taxon>Bacteria</taxon>
        <taxon>Bacillati</taxon>
        <taxon>Bacillota</taxon>
        <taxon>Bacilli</taxon>
        <taxon>Bacillales</taxon>
        <taxon>Staphylococcaceae</taxon>
        <taxon>Staphylococcus</taxon>
    </lineage>
</organism>
<name>A0A380FD86_STAGA</name>
<dbReference type="AlphaFoldDB" id="A0A380FD86"/>
<sequence>MRFITFTTQHHLTLTQLMNVYNQHDYHIENIQWNDFMDFLMECIEQGIKSDEINDFLITHRHPR</sequence>
<dbReference type="Proteomes" id="UP000255277">
    <property type="component" value="Unassembled WGS sequence"/>
</dbReference>